<reference evidence="1 2" key="1">
    <citation type="journal article" date="2021" name="Environ. Microbiol.">
        <title>Gene family expansions and transcriptome signatures uncover fungal adaptations to wood decay.</title>
        <authorList>
            <person name="Hage H."/>
            <person name="Miyauchi S."/>
            <person name="Viragh M."/>
            <person name="Drula E."/>
            <person name="Min B."/>
            <person name="Chaduli D."/>
            <person name="Navarro D."/>
            <person name="Favel A."/>
            <person name="Norest M."/>
            <person name="Lesage-Meessen L."/>
            <person name="Balint B."/>
            <person name="Merenyi Z."/>
            <person name="de Eugenio L."/>
            <person name="Morin E."/>
            <person name="Martinez A.T."/>
            <person name="Baldrian P."/>
            <person name="Stursova M."/>
            <person name="Martinez M.J."/>
            <person name="Novotny C."/>
            <person name="Magnuson J.K."/>
            <person name="Spatafora J.W."/>
            <person name="Maurice S."/>
            <person name="Pangilinan J."/>
            <person name="Andreopoulos W."/>
            <person name="LaButti K."/>
            <person name="Hundley H."/>
            <person name="Na H."/>
            <person name="Kuo A."/>
            <person name="Barry K."/>
            <person name="Lipzen A."/>
            <person name="Henrissat B."/>
            <person name="Riley R."/>
            <person name="Ahrendt S."/>
            <person name="Nagy L.G."/>
            <person name="Grigoriev I.V."/>
            <person name="Martin F."/>
            <person name="Rosso M.N."/>
        </authorList>
    </citation>
    <scope>NUCLEOTIDE SEQUENCE [LARGE SCALE GENOMIC DNA]</scope>
    <source>
        <strain evidence="1 2">CIRM-BRFM 1785</strain>
    </source>
</reference>
<feature type="non-terminal residue" evidence="1">
    <location>
        <position position="181"/>
    </location>
</feature>
<dbReference type="EMBL" id="JADCUA010000016">
    <property type="protein sequence ID" value="KAH9834149.1"/>
    <property type="molecule type" value="Genomic_DNA"/>
</dbReference>
<proteinExistence type="predicted"/>
<feature type="non-terminal residue" evidence="1">
    <location>
        <position position="1"/>
    </location>
</feature>
<evidence type="ECO:0008006" key="3">
    <source>
        <dbReference type="Google" id="ProtNLM"/>
    </source>
</evidence>
<dbReference type="PANTHER" id="PTHR45786:SF74">
    <property type="entry name" value="ATP-DEPENDENT DNA HELICASE"/>
    <property type="match status" value="1"/>
</dbReference>
<dbReference type="Proteomes" id="UP000814176">
    <property type="component" value="Unassembled WGS sequence"/>
</dbReference>
<evidence type="ECO:0000313" key="2">
    <source>
        <dbReference type="Proteomes" id="UP000814176"/>
    </source>
</evidence>
<sequence>KARQLYHDPPARHDLGRMDVACRFCGALHWIAERLTASSARNPTFGSCCNSGKVHVPSAPDPPHALKQLFVQNTAQAREFREHIRQYNSAFAFTSLGVQIDDTVNHGNGPYVFRIHGELCHRSGSLDPPPGQPRSYAQLFVHDPHDALAERVRRNGSCREETMALIQDVLNRSHRYVGIYK</sequence>
<gene>
    <name evidence="1" type="ORF">C8Q71DRAFT_688168</name>
</gene>
<comment type="caution">
    <text evidence="1">The sequence shown here is derived from an EMBL/GenBank/DDBJ whole genome shotgun (WGS) entry which is preliminary data.</text>
</comment>
<dbReference type="RefSeq" id="XP_047776805.1">
    <property type="nucleotide sequence ID" value="XM_047919828.1"/>
</dbReference>
<evidence type="ECO:0000313" key="1">
    <source>
        <dbReference type="EMBL" id="KAH9834149.1"/>
    </source>
</evidence>
<organism evidence="1 2">
    <name type="scientific">Rhodofomes roseus</name>
    <dbReference type="NCBI Taxonomy" id="34475"/>
    <lineage>
        <taxon>Eukaryota</taxon>
        <taxon>Fungi</taxon>
        <taxon>Dikarya</taxon>
        <taxon>Basidiomycota</taxon>
        <taxon>Agaricomycotina</taxon>
        <taxon>Agaricomycetes</taxon>
        <taxon>Polyporales</taxon>
        <taxon>Rhodofomes</taxon>
    </lineage>
</organism>
<dbReference type="GeneID" id="72000560"/>
<keyword evidence="2" id="KW-1185">Reference proteome</keyword>
<accession>A0ABQ8KA53</accession>
<protein>
    <recommendedName>
        <fullName evidence="3">Helitron helicase-like domain-containing protein</fullName>
    </recommendedName>
</protein>
<name>A0ABQ8KA53_9APHY</name>
<dbReference type="PANTHER" id="PTHR45786">
    <property type="entry name" value="DNA BINDING PROTEIN-LIKE"/>
    <property type="match status" value="1"/>
</dbReference>